<proteinExistence type="predicted"/>
<dbReference type="InterPro" id="IPR008972">
    <property type="entry name" value="Cupredoxin"/>
</dbReference>
<dbReference type="InParanoid" id="A0A067MER3"/>
<gene>
    <name evidence="2" type="ORF">BOTBODRAFT_147825</name>
</gene>
<dbReference type="SUPFAM" id="SSF49503">
    <property type="entry name" value="Cupredoxins"/>
    <property type="match status" value="1"/>
</dbReference>
<dbReference type="InterPro" id="IPR052953">
    <property type="entry name" value="Ser-rich/MCO-related"/>
</dbReference>
<protein>
    <recommendedName>
        <fullName evidence="4">Phytocyanin domain-containing protein</fullName>
    </recommendedName>
</protein>
<evidence type="ECO:0000313" key="3">
    <source>
        <dbReference type="Proteomes" id="UP000027195"/>
    </source>
</evidence>
<keyword evidence="3" id="KW-1185">Reference proteome</keyword>
<organism evidence="2 3">
    <name type="scientific">Botryobasidium botryosum (strain FD-172 SS1)</name>
    <dbReference type="NCBI Taxonomy" id="930990"/>
    <lineage>
        <taxon>Eukaryota</taxon>
        <taxon>Fungi</taxon>
        <taxon>Dikarya</taxon>
        <taxon>Basidiomycota</taxon>
        <taxon>Agaricomycotina</taxon>
        <taxon>Agaricomycetes</taxon>
        <taxon>Cantharellales</taxon>
        <taxon>Botryobasidiaceae</taxon>
        <taxon>Botryobasidium</taxon>
    </lineage>
</organism>
<sequence>MMFSAIFTLLFTLPLAFAWTHHHVEVGPNSQLVYDPEYITADIGDKVTFRFHQKNHTVTQSSFQAPCTQIFDGFNSGFNPVGPDVYDNFPTVTLTVLVDTPLWFHCEQTGHCPQGMVFAINPPSSGNTFDKFKAAALATAAPTGGSHARAEMARRFPRASLVPKDLAQ</sequence>
<evidence type="ECO:0000313" key="2">
    <source>
        <dbReference type="EMBL" id="KDQ10312.1"/>
    </source>
</evidence>
<dbReference type="CDD" id="cd00920">
    <property type="entry name" value="Cupredoxin"/>
    <property type="match status" value="1"/>
</dbReference>
<dbReference type="HOGENOM" id="CLU_053381_7_2_1"/>
<feature type="signal peptide" evidence="1">
    <location>
        <begin position="1"/>
        <end position="18"/>
    </location>
</feature>
<evidence type="ECO:0008006" key="4">
    <source>
        <dbReference type="Google" id="ProtNLM"/>
    </source>
</evidence>
<dbReference type="OrthoDB" id="1921208at2759"/>
<name>A0A067MER3_BOTB1</name>
<dbReference type="STRING" id="930990.A0A067MER3"/>
<evidence type="ECO:0000256" key="1">
    <source>
        <dbReference type="SAM" id="SignalP"/>
    </source>
</evidence>
<dbReference type="Gene3D" id="2.60.40.420">
    <property type="entry name" value="Cupredoxins - blue copper proteins"/>
    <property type="match status" value="1"/>
</dbReference>
<keyword evidence="1" id="KW-0732">Signal</keyword>
<feature type="chain" id="PRO_5001641230" description="Phytocyanin domain-containing protein" evidence="1">
    <location>
        <begin position="19"/>
        <end position="168"/>
    </location>
</feature>
<reference evidence="3" key="1">
    <citation type="journal article" date="2014" name="Proc. Natl. Acad. Sci. U.S.A.">
        <title>Extensive sampling of basidiomycete genomes demonstrates inadequacy of the white-rot/brown-rot paradigm for wood decay fungi.</title>
        <authorList>
            <person name="Riley R."/>
            <person name="Salamov A.A."/>
            <person name="Brown D.W."/>
            <person name="Nagy L.G."/>
            <person name="Floudas D."/>
            <person name="Held B.W."/>
            <person name="Levasseur A."/>
            <person name="Lombard V."/>
            <person name="Morin E."/>
            <person name="Otillar R."/>
            <person name="Lindquist E.A."/>
            <person name="Sun H."/>
            <person name="LaButti K.M."/>
            <person name="Schmutz J."/>
            <person name="Jabbour D."/>
            <person name="Luo H."/>
            <person name="Baker S.E."/>
            <person name="Pisabarro A.G."/>
            <person name="Walton J.D."/>
            <person name="Blanchette R.A."/>
            <person name="Henrissat B."/>
            <person name="Martin F."/>
            <person name="Cullen D."/>
            <person name="Hibbett D.S."/>
            <person name="Grigoriev I.V."/>
        </authorList>
    </citation>
    <scope>NUCLEOTIDE SEQUENCE [LARGE SCALE GENOMIC DNA]</scope>
    <source>
        <strain evidence="3">FD-172 SS1</strain>
    </source>
</reference>
<dbReference type="PANTHER" id="PTHR34883:SF15">
    <property type="entry name" value="EXTRACELLULAR SERINE-RICH PROTEIN"/>
    <property type="match status" value="1"/>
</dbReference>
<dbReference type="EMBL" id="KL198069">
    <property type="protein sequence ID" value="KDQ10312.1"/>
    <property type="molecule type" value="Genomic_DNA"/>
</dbReference>
<dbReference type="PANTHER" id="PTHR34883">
    <property type="entry name" value="SERINE-RICH PROTEIN, PUTATIVE-RELATED-RELATED"/>
    <property type="match status" value="1"/>
</dbReference>
<dbReference type="AlphaFoldDB" id="A0A067MER3"/>
<dbReference type="Proteomes" id="UP000027195">
    <property type="component" value="Unassembled WGS sequence"/>
</dbReference>
<accession>A0A067MER3</accession>